<evidence type="ECO:0000256" key="7">
    <source>
        <dbReference type="ARBA" id="ARBA00022694"/>
    </source>
</evidence>
<dbReference type="GO" id="GO:0005634">
    <property type="term" value="C:nucleus"/>
    <property type="evidence" value="ECO:0007669"/>
    <property type="project" value="UniProtKB-SubCell"/>
</dbReference>
<dbReference type="PANTHER" id="PTHR15641">
    <property type="entry name" value="ELONGATOR COMPLEX PROTEIN 5"/>
    <property type="match status" value="1"/>
</dbReference>
<dbReference type="Gene3D" id="3.40.50.300">
    <property type="entry name" value="P-loop containing nucleotide triphosphate hydrolases"/>
    <property type="match status" value="1"/>
</dbReference>
<dbReference type="Pfam" id="PF10483">
    <property type="entry name" value="Elong_Iki1"/>
    <property type="match status" value="1"/>
</dbReference>
<dbReference type="PANTHER" id="PTHR15641:SF1">
    <property type="entry name" value="ELONGATOR COMPLEX PROTEIN 5"/>
    <property type="match status" value="1"/>
</dbReference>
<dbReference type="GO" id="GO:0002098">
    <property type="term" value="P:tRNA wobble uridine modification"/>
    <property type="evidence" value="ECO:0007669"/>
    <property type="project" value="InterPro"/>
</dbReference>
<reference evidence="10" key="1">
    <citation type="submission" date="2016-05" db="EMBL/GenBank/DDBJ databases">
        <title>Comparative genomics of biotechnologically important yeasts.</title>
        <authorList>
            <consortium name="DOE Joint Genome Institute"/>
            <person name="Riley R."/>
            <person name="Haridas S."/>
            <person name="Wolfe K.H."/>
            <person name="Lopes M.R."/>
            <person name="Hittinger C.T."/>
            <person name="Goker M."/>
            <person name="Salamov A."/>
            <person name="Wisecaver J."/>
            <person name="Long T.M."/>
            <person name="Aerts A.L."/>
            <person name="Barry K."/>
            <person name="Choi C."/>
            <person name="Clum A."/>
            <person name="Coughlan A.Y."/>
            <person name="Deshpande S."/>
            <person name="Douglass A.P."/>
            <person name="Hanson S.J."/>
            <person name="Klenk H.-P."/>
            <person name="Labutti K."/>
            <person name="Lapidus A."/>
            <person name="Lindquist E."/>
            <person name="Lipzen A."/>
            <person name="Meier-Kolthoff J.P."/>
            <person name="Ohm R.A."/>
            <person name="Otillar R.P."/>
            <person name="Pangilinan J."/>
            <person name="Peng Y."/>
            <person name="Rokas A."/>
            <person name="Rosa C.A."/>
            <person name="Scheuner C."/>
            <person name="Sibirny A.A."/>
            <person name="Slot J.C."/>
            <person name="Stielow J.B."/>
            <person name="Sun H."/>
            <person name="Kurtzman C.P."/>
            <person name="Blackwell M."/>
            <person name="Grigoriev I.V."/>
            <person name="Jeffries T.W."/>
        </authorList>
    </citation>
    <scope>NUCLEOTIDE SEQUENCE [LARGE SCALE GENOMIC DNA]</scope>
    <source>
        <strain evidence="10">NRRL Y-12698</strain>
    </source>
</reference>
<comment type="pathway">
    <text evidence="3">tRNA modification; 5-methoxycarbonylmethyl-2-thiouridine-tRNA biosynthesis.</text>
</comment>
<evidence type="ECO:0000313" key="10">
    <source>
        <dbReference type="Proteomes" id="UP000094336"/>
    </source>
</evidence>
<dbReference type="InterPro" id="IPR019519">
    <property type="entry name" value="Elp5"/>
</dbReference>
<dbReference type="UniPathway" id="UPA00988"/>
<dbReference type="OrthoDB" id="166907at2759"/>
<gene>
    <name evidence="9" type="ORF">BABINDRAFT_7457</name>
</gene>
<evidence type="ECO:0000256" key="2">
    <source>
        <dbReference type="ARBA" id="ARBA00004496"/>
    </source>
</evidence>
<dbReference type="CDD" id="cd19496">
    <property type="entry name" value="Elp5"/>
    <property type="match status" value="1"/>
</dbReference>
<dbReference type="AlphaFoldDB" id="A0A1E3QUR5"/>
<organism evidence="9 10">
    <name type="scientific">Babjeviella inositovora NRRL Y-12698</name>
    <dbReference type="NCBI Taxonomy" id="984486"/>
    <lineage>
        <taxon>Eukaryota</taxon>
        <taxon>Fungi</taxon>
        <taxon>Dikarya</taxon>
        <taxon>Ascomycota</taxon>
        <taxon>Saccharomycotina</taxon>
        <taxon>Pichiomycetes</taxon>
        <taxon>Serinales incertae sedis</taxon>
        <taxon>Babjeviella</taxon>
    </lineage>
</organism>
<dbReference type="InterPro" id="IPR027417">
    <property type="entry name" value="P-loop_NTPase"/>
</dbReference>
<dbReference type="GO" id="GO:0000049">
    <property type="term" value="F:tRNA binding"/>
    <property type="evidence" value="ECO:0007669"/>
    <property type="project" value="TreeGrafter"/>
</dbReference>
<keyword evidence="6" id="KW-0963">Cytoplasm</keyword>
<dbReference type="EMBL" id="KV454429">
    <property type="protein sequence ID" value="ODQ80762.1"/>
    <property type="molecule type" value="Genomic_DNA"/>
</dbReference>
<keyword evidence="8" id="KW-0539">Nucleus</keyword>
<dbReference type="STRING" id="984486.A0A1E3QUR5"/>
<comment type="similarity">
    <text evidence="4">Belongs to the ELP5 family.</text>
</comment>
<dbReference type="Proteomes" id="UP000094336">
    <property type="component" value="Unassembled WGS sequence"/>
</dbReference>
<evidence type="ECO:0000256" key="6">
    <source>
        <dbReference type="ARBA" id="ARBA00022490"/>
    </source>
</evidence>
<accession>A0A1E3QUR5</accession>
<evidence type="ECO:0000256" key="5">
    <source>
        <dbReference type="ARBA" id="ARBA00020264"/>
    </source>
</evidence>
<evidence type="ECO:0000256" key="4">
    <source>
        <dbReference type="ARBA" id="ARBA00009567"/>
    </source>
</evidence>
<keyword evidence="7" id="KW-0819">tRNA processing</keyword>
<evidence type="ECO:0000256" key="8">
    <source>
        <dbReference type="ARBA" id="ARBA00023242"/>
    </source>
</evidence>
<dbReference type="RefSeq" id="XP_018986090.1">
    <property type="nucleotide sequence ID" value="XM_019132629.1"/>
</dbReference>
<keyword evidence="10" id="KW-1185">Reference proteome</keyword>
<dbReference type="GO" id="GO:0033588">
    <property type="term" value="C:elongator holoenzyme complex"/>
    <property type="evidence" value="ECO:0007669"/>
    <property type="project" value="InterPro"/>
</dbReference>
<sequence length="298" mass="32996">MSTPQNSIVLLNRLLALKESAPFLLVLDTLAQSAYSLVQEFVHKSQTKEVVFLSFETVNRPIYATQFVQCDSLSSQAIIERVHALLPPSAPSAASTKSLVIIDSLNYIASEELSGFISGLMTPTIVLVGVFHSNVPRLESPITNYPQPAEFLTYIASAIFEVQPLVTDSSIDGETLEYAVENLRLPIKAGLNGAVFKLVLVSRRKSGRSLTYKFVVNTATHEVEILQEQDEVAANDDEALLKDLTTFNLTTNKKQQLAKDQVELPFLEAQNFGPGGAIVYEFEKDDDYDEEDPYEDPF</sequence>
<evidence type="ECO:0000313" key="9">
    <source>
        <dbReference type="EMBL" id="ODQ80762.1"/>
    </source>
</evidence>
<name>A0A1E3QUR5_9ASCO</name>
<dbReference type="GO" id="GO:0005829">
    <property type="term" value="C:cytosol"/>
    <property type="evidence" value="ECO:0007669"/>
    <property type="project" value="TreeGrafter"/>
</dbReference>
<evidence type="ECO:0000256" key="1">
    <source>
        <dbReference type="ARBA" id="ARBA00004123"/>
    </source>
</evidence>
<comment type="subcellular location">
    <subcellularLocation>
        <location evidence="2">Cytoplasm</location>
    </subcellularLocation>
    <subcellularLocation>
        <location evidence="1">Nucleus</location>
    </subcellularLocation>
</comment>
<protein>
    <recommendedName>
        <fullName evidence="5">Elongator complex protein 5</fullName>
    </recommendedName>
</protein>
<proteinExistence type="inferred from homology"/>
<dbReference type="GeneID" id="30150482"/>
<evidence type="ECO:0000256" key="3">
    <source>
        <dbReference type="ARBA" id="ARBA00005043"/>
    </source>
</evidence>